<accession>A0A3N1DA03</accession>
<feature type="transmembrane region" description="Helical" evidence="2">
    <location>
        <begin position="94"/>
        <end position="113"/>
    </location>
</feature>
<dbReference type="AlphaFoldDB" id="A0A3N1DA03"/>
<name>A0A3N1DA03_9ACTN</name>
<keyword evidence="4" id="KW-0560">Oxidoreductase</keyword>
<feature type="transmembrane region" description="Helical" evidence="2">
    <location>
        <begin position="133"/>
        <end position="161"/>
    </location>
</feature>
<feature type="compositionally biased region" description="Pro residues" evidence="1">
    <location>
        <begin position="281"/>
        <end position="294"/>
    </location>
</feature>
<feature type="region of interest" description="Disordered" evidence="1">
    <location>
        <begin position="221"/>
        <end position="322"/>
    </location>
</feature>
<dbReference type="InterPro" id="IPR007138">
    <property type="entry name" value="ABM_dom"/>
</dbReference>
<dbReference type="Gene3D" id="3.30.70.100">
    <property type="match status" value="1"/>
</dbReference>
<evidence type="ECO:0000313" key="4">
    <source>
        <dbReference type="EMBL" id="ROO90329.1"/>
    </source>
</evidence>
<keyword evidence="4" id="KW-0503">Monooxygenase</keyword>
<evidence type="ECO:0000256" key="2">
    <source>
        <dbReference type="SAM" id="Phobius"/>
    </source>
</evidence>
<feature type="transmembrane region" description="Helical" evidence="2">
    <location>
        <begin position="173"/>
        <end position="191"/>
    </location>
</feature>
<dbReference type="Pfam" id="PF03992">
    <property type="entry name" value="ABM"/>
    <property type="match status" value="1"/>
</dbReference>
<keyword evidence="5" id="KW-1185">Reference proteome</keyword>
<keyword evidence="2" id="KW-0812">Transmembrane</keyword>
<dbReference type="EMBL" id="RJKE01000001">
    <property type="protein sequence ID" value="ROO90329.1"/>
    <property type="molecule type" value="Genomic_DNA"/>
</dbReference>
<feature type="transmembrane region" description="Helical" evidence="2">
    <location>
        <begin position="33"/>
        <end position="55"/>
    </location>
</feature>
<gene>
    <name evidence="4" type="ORF">EDD29_8053</name>
</gene>
<keyword evidence="2" id="KW-1133">Transmembrane helix</keyword>
<evidence type="ECO:0000256" key="1">
    <source>
        <dbReference type="SAM" id="MobiDB-lite"/>
    </source>
</evidence>
<evidence type="ECO:0000313" key="5">
    <source>
        <dbReference type="Proteomes" id="UP000272400"/>
    </source>
</evidence>
<feature type="transmembrane region" description="Helical" evidence="2">
    <location>
        <begin position="61"/>
        <end position="82"/>
    </location>
</feature>
<sequence length="425" mass="44701">MVEGMLALVATLAALVGAGLLVQSTLKERRAHLAVWSGALVLTALGLAGMALGSFGGFSAGAFRLMAVTGGLLAPLATAVGLIELTAKPVQVRFAARLVGISYGLVALVVLVLDPLSTSSTPESGLPNPGDVYGVLPGSLLTGATVLTVLALIAGVATTVVRTQNRDKSAYPLMLPAALATVAGMINVIAVGWLPGLLKIVGLAAAAGLIFFAASKTTAESAEDDAEDAEAEQEAEDEMAFDPPHRPHQQPPRNTQGMRRPEPPQPPMPPQQGGRHTGQRPMPPQPPAGPPTQAMPPMQSTGPVAPDDWYATPPPQPAQPPMGPYGQIVVYTLLDGREQAFDRQVNQLIGEAVRAEDGILIFTCHEVEGAPTQRISYQLFRDRASYNEHQGRPYVHRFHGESRTHVLATNVIDLKLTGGSLPVLR</sequence>
<reference evidence="4 5" key="1">
    <citation type="submission" date="2018-11" db="EMBL/GenBank/DDBJ databases">
        <title>Sequencing the genomes of 1000 actinobacteria strains.</title>
        <authorList>
            <person name="Klenk H.-P."/>
        </authorList>
    </citation>
    <scope>NUCLEOTIDE SEQUENCE [LARGE SCALE GENOMIC DNA]</scope>
    <source>
        <strain evidence="4 5">DSM 44254</strain>
    </source>
</reference>
<proteinExistence type="predicted"/>
<dbReference type="Proteomes" id="UP000272400">
    <property type="component" value="Unassembled WGS sequence"/>
</dbReference>
<keyword evidence="2" id="KW-0472">Membrane</keyword>
<protein>
    <submittedName>
        <fullName evidence="4">Quinol monooxygenase YgiN</fullName>
    </submittedName>
</protein>
<dbReference type="GO" id="GO:0004497">
    <property type="term" value="F:monooxygenase activity"/>
    <property type="evidence" value="ECO:0007669"/>
    <property type="project" value="UniProtKB-KW"/>
</dbReference>
<dbReference type="SUPFAM" id="SSF54909">
    <property type="entry name" value="Dimeric alpha+beta barrel"/>
    <property type="match status" value="1"/>
</dbReference>
<dbReference type="InterPro" id="IPR011008">
    <property type="entry name" value="Dimeric_a/b-barrel"/>
</dbReference>
<comment type="caution">
    <text evidence="4">The sequence shown here is derived from an EMBL/GenBank/DDBJ whole genome shotgun (WGS) entry which is preliminary data.</text>
</comment>
<organism evidence="4 5">
    <name type="scientific">Actinocorallia herbida</name>
    <dbReference type="NCBI Taxonomy" id="58109"/>
    <lineage>
        <taxon>Bacteria</taxon>
        <taxon>Bacillati</taxon>
        <taxon>Actinomycetota</taxon>
        <taxon>Actinomycetes</taxon>
        <taxon>Streptosporangiales</taxon>
        <taxon>Thermomonosporaceae</taxon>
        <taxon>Actinocorallia</taxon>
    </lineage>
</organism>
<feature type="compositionally biased region" description="Pro residues" evidence="1">
    <location>
        <begin position="312"/>
        <end position="322"/>
    </location>
</feature>
<feature type="compositionally biased region" description="Acidic residues" evidence="1">
    <location>
        <begin position="221"/>
        <end position="240"/>
    </location>
</feature>
<feature type="transmembrane region" description="Helical" evidence="2">
    <location>
        <begin position="6"/>
        <end position="26"/>
    </location>
</feature>
<evidence type="ECO:0000259" key="3">
    <source>
        <dbReference type="Pfam" id="PF03992"/>
    </source>
</evidence>
<feature type="domain" description="ABM" evidence="3">
    <location>
        <begin position="325"/>
        <end position="399"/>
    </location>
</feature>